<sequence length="791" mass="89027">MPALRQIKLPVKKLVAMTAQCGSIDSRYTGPDRAAEGSRIHRRLQRQAGDDYQAEVALRIDASHGGFLFTVEGRADGIFEQDGQFTVDEIKTTAVSFELLHEDFDPMHWAQAMCYAHIYCRKNELPGMGVQLTYYQIDTRQVRRFQRTYTALQLEEYFVGLLEKYRVWAQFQLDWSALRDQSIRDLSFPFANYRPGQRQLAVAVYRTVQAGSRLYCQAPTGIGKTASTLFPAFKSLGEGLCEKIFYLTAKNTTAGAALQAVEHMAAGGLRAKTVALTAKDKICFLEERHCDPDHCPYADGHYDRAGDALYQLLQQHDHITRQVLEDAARQNRVCPFELGLDCSLWCDCIIGDYNYLFDPTVALKRFFADDGGPYVFLIDEAHNLPDRAREMYSARLRKSDLLQLRRQLGKEQRQLFRALGKVNTALVARRKQCQEQGGGYTQKRQDEELISLLQGCSASCAQWLEEHRGHALEQPVLEQYFAIEDYLRTASLFDERYILLVRAFGSEVVVQQLCLDPAHLLQQAMKKGRAAVLFSATFSPLSFYAQVLGADEQSKKYQLPSPFPRKNLCLLVNGALSTRYQHRQQSAPAVADCIAAVAEGRPGHYMAYFPSYSYLQQVSNLFGAQYPHIPQLCQQPGMDEEARTAFLRRFDSGGDTLVGFCVLGGVFGEGIDLVGDRLIGTVIVGVGLPQLSTELDAMRDYYDQKNRQGFAFAYQFPGMNKVLQAAGRVIRDERDRGVVLLIDDRFLSPRYQMLFPAHWQGFARTDSVEAISGAVQAFWQQPAVGGNQSGG</sequence>
<evidence type="ECO:0000313" key="16">
    <source>
        <dbReference type="Proteomes" id="UP000597668"/>
    </source>
</evidence>
<dbReference type="PANTHER" id="PTHR11472">
    <property type="entry name" value="DNA REPAIR DEAD HELICASE RAD3/XP-D SUBFAMILY MEMBER"/>
    <property type="match status" value="1"/>
</dbReference>
<dbReference type="InterPro" id="IPR010614">
    <property type="entry name" value="RAD3-like_helicase_DEAD"/>
</dbReference>
<keyword evidence="1" id="KW-0004">4Fe-4S</keyword>
<keyword evidence="5" id="KW-0378">Hydrolase</keyword>
<evidence type="ECO:0000256" key="3">
    <source>
        <dbReference type="ARBA" id="ARBA00022741"/>
    </source>
</evidence>
<dbReference type="SMART" id="SM00488">
    <property type="entry name" value="DEXDc2"/>
    <property type="match status" value="1"/>
</dbReference>
<evidence type="ECO:0000256" key="9">
    <source>
        <dbReference type="ARBA" id="ARBA00023014"/>
    </source>
</evidence>
<evidence type="ECO:0000256" key="8">
    <source>
        <dbReference type="ARBA" id="ARBA00023004"/>
    </source>
</evidence>
<keyword evidence="3" id="KW-0547">Nucleotide-binding</keyword>
<evidence type="ECO:0000256" key="12">
    <source>
        <dbReference type="ARBA" id="ARBA00023235"/>
    </source>
</evidence>
<evidence type="ECO:0000256" key="10">
    <source>
        <dbReference type="ARBA" id="ARBA00023125"/>
    </source>
</evidence>
<evidence type="ECO:0000256" key="2">
    <source>
        <dbReference type="ARBA" id="ARBA00022723"/>
    </source>
</evidence>
<name>A0A8J6LYS0_9FIRM</name>
<evidence type="ECO:0000256" key="13">
    <source>
        <dbReference type="ARBA" id="ARBA00038058"/>
    </source>
</evidence>
<reference evidence="15" key="1">
    <citation type="submission" date="2020-08" db="EMBL/GenBank/DDBJ databases">
        <authorList>
            <person name="Liu C."/>
            <person name="Sun Q."/>
        </authorList>
    </citation>
    <scope>NUCLEOTIDE SEQUENCE</scope>
    <source>
        <strain evidence="15">NSJ-65</strain>
    </source>
</reference>
<evidence type="ECO:0000256" key="6">
    <source>
        <dbReference type="ARBA" id="ARBA00022806"/>
    </source>
</evidence>
<dbReference type="InterPro" id="IPR006555">
    <property type="entry name" value="ATP-dep_Helicase_C"/>
</dbReference>
<dbReference type="AlphaFoldDB" id="A0A8J6LYS0"/>
<keyword evidence="7" id="KW-0067">ATP-binding</keyword>
<dbReference type="Gene3D" id="3.40.50.300">
    <property type="entry name" value="P-loop containing nucleotide triphosphate hydrolases"/>
    <property type="match status" value="2"/>
</dbReference>
<dbReference type="EMBL" id="JACOGI010000001">
    <property type="protein sequence ID" value="MBC3515793.1"/>
    <property type="molecule type" value="Genomic_DNA"/>
</dbReference>
<gene>
    <name evidence="15" type="ORF">H8K20_05200</name>
</gene>
<dbReference type="Proteomes" id="UP000597668">
    <property type="component" value="Unassembled WGS sequence"/>
</dbReference>
<keyword evidence="6 15" id="KW-0347">Helicase</keyword>
<dbReference type="GO" id="GO:0043139">
    <property type="term" value="F:5'-3' DNA helicase activity"/>
    <property type="evidence" value="ECO:0007669"/>
    <property type="project" value="UniProtKB-EC"/>
</dbReference>
<dbReference type="GO" id="GO:0005524">
    <property type="term" value="F:ATP binding"/>
    <property type="evidence" value="ECO:0007669"/>
    <property type="project" value="UniProtKB-KW"/>
</dbReference>
<dbReference type="Gene3D" id="1.10.30.20">
    <property type="entry name" value="Bacterial XPD DNA helicase, FeS cluster domain"/>
    <property type="match status" value="1"/>
</dbReference>
<dbReference type="PANTHER" id="PTHR11472:SF34">
    <property type="entry name" value="REGULATOR OF TELOMERE ELONGATION HELICASE 1"/>
    <property type="match status" value="1"/>
</dbReference>
<evidence type="ECO:0000256" key="4">
    <source>
        <dbReference type="ARBA" id="ARBA00022763"/>
    </source>
</evidence>
<dbReference type="GO" id="GO:0016818">
    <property type="term" value="F:hydrolase activity, acting on acid anhydrides, in phosphorus-containing anhydrides"/>
    <property type="evidence" value="ECO:0007669"/>
    <property type="project" value="InterPro"/>
</dbReference>
<accession>A0A8J6LYS0</accession>
<dbReference type="PROSITE" id="PS51193">
    <property type="entry name" value="HELICASE_ATP_BIND_2"/>
    <property type="match status" value="1"/>
</dbReference>
<dbReference type="InterPro" id="IPR006554">
    <property type="entry name" value="Helicase-like_DEXD_c2"/>
</dbReference>
<feature type="domain" description="Helicase ATP-binding" evidence="14">
    <location>
        <begin position="183"/>
        <end position="430"/>
    </location>
</feature>
<comment type="similarity">
    <text evidence="13">Belongs to the helicase family. DinG subfamily.</text>
</comment>
<dbReference type="Pfam" id="PF13307">
    <property type="entry name" value="Helicase_C_2"/>
    <property type="match status" value="1"/>
</dbReference>
<dbReference type="GO" id="GO:0046872">
    <property type="term" value="F:metal ion binding"/>
    <property type="evidence" value="ECO:0007669"/>
    <property type="project" value="UniProtKB-KW"/>
</dbReference>
<dbReference type="RefSeq" id="WP_186487684.1">
    <property type="nucleotide sequence ID" value="NZ_JACOGI010000001.1"/>
</dbReference>
<keyword evidence="16" id="KW-1185">Reference proteome</keyword>
<dbReference type="Pfam" id="PF06733">
    <property type="entry name" value="DEAD_2"/>
    <property type="match status" value="1"/>
</dbReference>
<organism evidence="15 16">
    <name type="scientific">Neobittarella massiliensis</name>
    <name type="common">ex Bilen et al. 2018</name>
    <dbReference type="NCBI Taxonomy" id="2041842"/>
    <lineage>
        <taxon>Bacteria</taxon>
        <taxon>Bacillati</taxon>
        <taxon>Bacillota</taxon>
        <taxon>Clostridia</taxon>
        <taxon>Eubacteriales</taxon>
        <taxon>Oscillospiraceae</taxon>
        <taxon>Neobittarella (ex Bilen et al. 2018)</taxon>
    </lineage>
</organism>
<keyword evidence="10" id="KW-0238">DNA-binding</keyword>
<dbReference type="InterPro" id="IPR014013">
    <property type="entry name" value="Helic_SF1/SF2_ATP-bd_DinG/Rad3"/>
</dbReference>
<dbReference type="GO" id="GO:0051539">
    <property type="term" value="F:4 iron, 4 sulfur cluster binding"/>
    <property type="evidence" value="ECO:0007669"/>
    <property type="project" value="UniProtKB-KW"/>
</dbReference>
<dbReference type="GO" id="GO:0003677">
    <property type="term" value="F:DNA binding"/>
    <property type="evidence" value="ECO:0007669"/>
    <property type="project" value="UniProtKB-KW"/>
</dbReference>
<keyword evidence="9" id="KW-0411">Iron-sulfur</keyword>
<keyword evidence="4" id="KW-0227">DNA damage</keyword>
<dbReference type="InterPro" id="IPR042493">
    <property type="entry name" value="XPD_DNA_FeS"/>
</dbReference>
<evidence type="ECO:0000259" key="14">
    <source>
        <dbReference type="PROSITE" id="PS51193"/>
    </source>
</evidence>
<keyword evidence="12" id="KW-0413">Isomerase</keyword>
<evidence type="ECO:0000313" key="15">
    <source>
        <dbReference type="EMBL" id="MBC3515793.1"/>
    </source>
</evidence>
<dbReference type="InterPro" id="IPR011604">
    <property type="entry name" value="PDDEXK-like_dom_sf"/>
</dbReference>
<dbReference type="Gene3D" id="3.90.320.10">
    <property type="match status" value="1"/>
</dbReference>
<evidence type="ECO:0000256" key="5">
    <source>
        <dbReference type="ARBA" id="ARBA00022801"/>
    </source>
</evidence>
<dbReference type="SUPFAM" id="SSF52540">
    <property type="entry name" value="P-loop containing nucleoside triphosphate hydrolases"/>
    <property type="match status" value="1"/>
</dbReference>
<protein>
    <submittedName>
        <fullName evidence="15">ATP-dependent DNA helicase</fullName>
    </submittedName>
</protein>
<comment type="caution">
    <text evidence="15">The sequence shown here is derived from an EMBL/GenBank/DDBJ whole genome shotgun (WGS) entry which is preliminary data.</text>
</comment>
<evidence type="ECO:0000256" key="7">
    <source>
        <dbReference type="ARBA" id="ARBA00022840"/>
    </source>
</evidence>
<dbReference type="SMART" id="SM00491">
    <property type="entry name" value="HELICc2"/>
    <property type="match status" value="1"/>
</dbReference>
<proteinExistence type="inferred from homology"/>
<dbReference type="InterPro" id="IPR027417">
    <property type="entry name" value="P-loop_NTPase"/>
</dbReference>
<dbReference type="Gene3D" id="1.10.275.40">
    <property type="match status" value="1"/>
</dbReference>
<dbReference type="InterPro" id="IPR045028">
    <property type="entry name" value="DinG/Rad3-like"/>
</dbReference>
<keyword evidence="11" id="KW-0234">DNA repair</keyword>
<evidence type="ECO:0000256" key="1">
    <source>
        <dbReference type="ARBA" id="ARBA00022485"/>
    </source>
</evidence>
<keyword evidence="2" id="KW-0479">Metal-binding</keyword>
<evidence type="ECO:0000256" key="11">
    <source>
        <dbReference type="ARBA" id="ARBA00023204"/>
    </source>
</evidence>
<keyword evidence="8" id="KW-0408">Iron</keyword>
<dbReference type="GO" id="GO:0006281">
    <property type="term" value="P:DNA repair"/>
    <property type="evidence" value="ECO:0007669"/>
    <property type="project" value="UniProtKB-KW"/>
</dbReference>